<feature type="region of interest" description="Disordered" evidence="1">
    <location>
        <begin position="252"/>
        <end position="279"/>
    </location>
</feature>
<protein>
    <submittedName>
        <fullName evidence="2">Uncharacterized protein</fullName>
    </submittedName>
</protein>
<dbReference type="AlphaFoldDB" id="A0AA88MVB9"/>
<dbReference type="EMBL" id="JAVHJS010000010">
    <property type="protein sequence ID" value="KAK2845937.1"/>
    <property type="molecule type" value="Genomic_DNA"/>
</dbReference>
<accession>A0AA88MVB9</accession>
<organism evidence="2 3">
    <name type="scientific">Tachysurus vachellii</name>
    <name type="common">Darkbarbel catfish</name>
    <name type="synonym">Pelteobagrus vachellii</name>
    <dbReference type="NCBI Taxonomy" id="175792"/>
    <lineage>
        <taxon>Eukaryota</taxon>
        <taxon>Metazoa</taxon>
        <taxon>Chordata</taxon>
        <taxon>Craniata</taxon>
        <taxon>Vertebrata</taxon>
        <taxon>Euteleostomi</taxon>
        <taxon>Actinopterygii</taxon>
        <taxon>Neopterygii</taxon>
        <taxon>Teleostei</taxon>
        <taxon>Ostariophysi</taxon>
        <taxon>Siluriformes</taxon>
        <taxon>Bagridae</taxon>
        <taxon>Tachysurus</taxon>
    </lineage>
</organism>
<keyword evidence="3" id="KW-1185">Reference proteome</keyword>
<evidence type="ECO:0000256" key="1">
    <source>
        <dbReference type="SAM" id="MobiDB-lite"/>
    </source>
</evidence>
<gene>
    <name evidence="2" type="ORF">Q7C36_010791</name>
</gene>
<feature type="region of interest" description="Disordered" evidence="1">
    <location>
        <begin position="423"/>
        <end position="450"/>
    </location>
</feature>
<evidence type="ECO:0000313" key="2">
    <source>
        <dbReference type="EMBL" id="KAK2845937.1"/>
    </source>
</evidence>
<reference evidence="2" key="1">
    <citation type="submission" date="2023-08" db="EMBL/GenBank/DDBJ databases">
        <title>Pelteobagrus vachellii genome.</title>
        <authorList>
            <person name="Liu H."/>
        </authorList>
    </citation>
    <scope>NUCLEOTIDE SEQUENCE</scope>
    <source>
        <strain evidence="2">PRFRI_2022a</strain>
        <tissue evidence="2">Muscle</tissue>
    </source>
</reference>
<feature type="compositionally biased region" description="Basic and acidic residues" evidence="1">
    <location>
        <begin position="423"/>
        <end position="433"/>
    </location>
</feature>
<comment type="caution">
    <text evidence="2">The sequence shown here is derived from an EMBL/GenBank/DDBJ whole genome shotgun (WGS) entry which is preliminary data.</text>
</comment>
<feature type="compositionally biased region" description="Basic residues" evidence="1">
    <location>
        <begin position="502"/>
        <end position="511"/>
    </location>
</feature>
<sequence length="540" mass="61679">MMQQYPMDTFVGFQNRQIGYMIDGVFYPTIHPQYEGHLLQRKKSKPLTIRDPNDCNRDVMAEIFGERLPSSPTPPSVWPQCSNVVEAPVPPDTTLPNEVEPSTGPASETCQPSLRLLKRQGLLLFSFPPEEAVQQKKSETVNRRRRKEQSQTETRSQTHPREVVTFCIPLMEEEKMEAKKAKILFGDFLSEHLTPTQHTRGDIVEAPSLIKTTPPNEVEPSTGPASETCQPRLKLLKRQGLLLFSFPPEEAVQQKKTEKVKRRRRKEQSQTETRSQTHPREVVTFCIPLTEEEKMEAKKAKIVFGDFLSEHLTPTQHTGGDIVEDRALLKTTPPNEVEPSTCPASDLCKRPVLPHFSFPPEEVVQHKFNRWGIKEQNQTGVHKTQLQTRLREPFSICVPLTEEEEKGAEKAVGDRLLCDEKKTKQESRDDHVHPSAPVKPAWTPQRSYRQRPRKLTLGDLFSFSLACTSTKRTIIKANTSPENTPPKEAGLNTSPASETLPRKRSKKRIRFCHLPTTEEKQKEERNKDEQSLNQRSARSE</sequence>
<feature type="compositionally biased region" description="Polar residues" evidence="1">
    <location>
        <begin position="531"/>
        <end position="540"/>
    </location>
</feature>
<feature type="region of interest" description="Disordered" evidence="1">
    <location>
        <begin position="88"/>
        <end position="109"/>
    </location>
</feature>
<feature type="compositionally biased region" description="Basic and acidic residues" evidence="1">
    <location>
        <begin position="133"/>
        <end position="142"/>
    </location>
</feature>
<name>A0AA88MVB9_TACVA</name>
<proteinExistence type="predicted"/>
<dbReference type="Proteomes" id="UP001187315">
    <property type="component" value="Unassembled WGS sequence"/>
</dbReference>
<feature type="region of interest" description="Disordered" evidence="1">
    <location>
        <begin position="476"/>
        <end position="540"/>
    </location>
</feature>
<feature type="region of interest" description="Disordered" evidence="1">
    <location>
        <begin position="128"/>
        <end position="160"/>
    </location>
</feature>
<evidence type="ECO:0000313" key="3">
    <source>
        <dbReference type="Proteomes" id="UP001187315"/>
    </source>
</evidence>
<feature type="compositionally biased region" description="Basic and acidic residues" evidence="1">
    <location>
        <begin position="516"/>
        <end position="530"/>
    </location>
</feature>